<evidence type="ECO:0000256" key="1">
    <source>
        <dbReference type="ARBA" id="ARBA00023242"/>
    </source>
</evidence>
<dbReference type="AlphaFoldDB" id="A0AAW2INL4"/>
<dbReference type="Pfam" id="PF08670">
    <property type="entry name" value="MEKHLA"/>
    <property type="match status" value="1"/>
</dbReference>
<accession>A0AAW2INL4</accession>
<reference evidence="4" key="1">
    <citation type="submission" date="2020-06" db="EMBL/GenBank/DDBJ databases">
        <authorList>
            <person name="Li T."/>
            <person name="Hu X."/>
            <person name="Zhang T."/>
            <person name="Song X."/>
            <person name="Zhang H."/>
            <person name="Dai N."/>
            <person name="Sheng W."/>
            <person name="Hou X."/>
            <person name="Wei L."/>
        </authorList>
    </citation>
    <scope>NUCLEOTIDE SEQUENCE</scope>
    <source>
        <strain evidence="4">G01</strain>
        <tissue evidence="4">Leaf</tissue>
    </source>
</reference>
<feature type="compositionally biased region" description="Polar residues" evidence="2">
    <location>
        <begin position="141"/>
        <end position="162"/>
    </location>
</feature>
<dbReference type="InterPro" id="IPR013978">
    <property type="entry name" value="MEKHLA"/>
</dbReference>
<sequence length="375" mass="41132">ASMMQSMVLLKMGGTLLDADAPGDIIASVKRLKNFEDSRDYDSVICMKASLLLQKVLPARLMMLLKERRSCWMNINLADHTAVFLGPACFAFPGSSTYNLSETSVLLGHTNYEDEILEVLRFDRIAHPQHNVPSGDLYHLQGSQSSADMNSTGPSNTTNVRTAASNPSSVLILAFQFPFETHLQDKVASVARKYVQHVISYVKNISFEATPSGSNPETNSNKSDPATGLMIAPDSTYAATLANLICQSYRQIEFRRGDVWLQLPEYRLFVGTDTASPSLPVCLYANQAGLDLLETTASNVLSLTMDRILGGSNNFSLSSILPTIMQQGYAILPPGYCISEMNRRVSYEQAVVWQVQGSDGSVPCLALAFLNWSFT</sequence>
<evidence type="ECO:0000313" key="4">
    <source>
        <dbReference type="EMBL" id="KAL0283432.1"/>
    </source>
</evidence>
<dbReference type="PANTHER" id="PTHR45950">
    <property type="entry name" value="HOMEOBOX-LEUCINE ZIPPER PROTEIN ATHB-14"/>
    <property type="match status" value="1"/>
</dbReference>
<feature type="region of interest" description="Disordered" evidence="2">
    <location>
        <begin position="136"/>
        <end position="162"/>
    </location>
</feature>
<name>A0AAW2INL4_9LAMI</name>
<evidence type="ECO:0000256" key="2">
    <source>
        <dbReference type="SAM" id="MobiDB-lite"/>
    </source>
</evidence>
<keyword evidence="4" id="KW-0371">Homeobox</keyword>
<organism evidence="4">
    <name type="scientific">Sesamum angustifolium</name>
    <dbReference type="NCBI Taxonomy" id="2727405"/>
    <lineage>
        <taxon>Eukaryota</taxon>
        <taxon>Viridiplantae</taxon>
        <taxon>Streptophyta</taxon>
        <taxon>Embryophyta</taxon>
        <taxon>Tracheophyta</taxon>
        <taxon>Spermatophyta</taxon>
        <taxon>Magnoliopsida</taxon>
        <taxon>eudicotyledons</taxon>
        <taxon>Gunneridae</taxon>
        <taxon>Pentapetalae</taxon>
        <taxon>asterids</taxon>
        <taxon>lamiids</taxon>
        <taxon>Lamiales</taxon>
        <taxon>Pedaliaceae</taxon>
        <taxon>Sesamum</taxon>
    </lineage>
</organism>
<keyword evidence="1" id="KW-0539">Nucleus</keyword>
<proteinExistence type="predicted"/>
<reference evidence="4" key="2">
    <citation type="journal article" date="2024" name="Plant">
        <title>Genomic evolution and insights into agronomic trait innovations of Sesamum species.</title>
        <authorList>
            <person name="Miao H."/>
            <person name="Wang L."/>
            <person name="Qu L."/>
            <person name="Liu H."/>
            <person name="Sun Y."/>
            <person name="Le M."/>
            <person name="Wang Q."/>
            <person name="Wei S."/>
            <person name="Zheng Y."/>
            <person name="Lin W."/>
            <person name="Duan Y."/>
            <person name="Cao H."/>
            <person name="Xiong S."/>
            <person name="Wang X."/>
            <person name="Wei L."/>
            <person name="Li C."/>
            <person name="Ma Q."/>
            <person name="Ju M."/>
            <person name="Zhao R."/>
            <person name="Li G."/>
            <person name="Mu C."/>
            <person name="Tian Q."/>
            <person name="Mei H."/>
            <person name="Zhang T."/>
            <person name="Gao T."/>
            <person name="Zhang H."/>
        </authorList>
    </citation>
    <scope>NUCLEOTIDE SEQUENCE</scope>
    <source>
        <strain evidence="4">G01</strain>
    </source>
</reference>
<gene>
    <name evidence="4" type="ORF">Sangu_2889800</name>
</gene>
<dbReference type="GO" id="GO:0003700">
    <property type="term" value="F:DNA-binding transcription factor activity"/>
    <property type="evidence" value="ECO:0007669"/>
    <property type="project" value="InterPro"/>
</dbReference>
<feature type="domain" description="MEKHLA" evidence="3">
    <location>
        <begin position="279"/>
        <end position="374"/>
    </location>
</feature>
<comment type="caution">
    <text evidence="4">The sequence shown here is derived from an EMBL/GenBank/DDBJ whole genome shotgun (WGS) entry which is preliminary data.</text>
</comment>
<dbReference type="InterPro" id="IPR044830">
    <property type="entry name" value="HD-Zip_III"/>
</dbReference>
<dbReference type="GO" id="GO:0003677">
    <property type="term" value="F:DNA binding"/>
    <property type="evidence" value="ECO:0007669"/>
    <property type="project" value="UniProtKB-KW"/>
</dbReference>
<evidence type="ECO:0000259" key="3">
    <source>
        <dbReference type="Pfam" id="PF08670"/>
    </source>
</evidence>
<dbReference type="EMBL" id="JACGWK010001727">
    <property type="protein sequence ID" value="KAL0283432.1"/>
    <property type="molecule type" value="Genomic_DNA"/>
</dbReference>
<dbReference type="PANTHER" id="PTHR45950:SF10">
    <property type="entry name" value="HOMEOBOX-LEUCINE ZIPPER PROTEIN REVOLUTA"/>
    <property type="match status" value="1"/>
</dbReference>
<protein>
    <submittedName>
        <fullName evidence="4">Homeobox-leucine zipper protein HOX9</fullName>
    </submittedName>
</protein>
<keyword evidence="4" id="KW-0238">DNA-binding</keyword>
<feature type="non-terminal residue" evidence="4">
    <location>
        <position position="1"/>
    </location>
</feature>